<evidence type="ECO:0000313" key="1">
    <source>
        <dbReference type="EMBL" id="MET1255510.1"/>
    </source>
</evidence>
<gene>
    <name evidence="1" type="ORF">ABVT43_10260</name>
</gene>
<organism evidence="1 2">
    <name type="scientific">Aliikangiella maris</name>
    <dbReference type="NCBI Taxonomy" id="3162458"/>
    <lineage>
        <taxon>Bacteria</taxon>
        <taxon>Pseudomonadati</taxon>
        <taxon>Pseudomonadota</taxon>
        <taxon>Gammaproteobacteria</taxon>
        <taxon>Oceanospirillales</taxon>
        <taxon>Pleioneaceae</taxon>
        <taxon>Aliikangiella</taxon>
    </lineage>
</organism>
<dbReference type="PANTHER" id="PTHR30489:SF0">
    <property type="entry name" value="LIPOPROTEIN-RELEASING SYSTEM TRANSMEMBRANE PROTEIN LOLE"/>
    <property type="match status" value="1"/>
</dbReference>
<comment type="caution">
    <text evidence="1">The sequence shown here is derived from an EMBL/GenBank/DDBJ whole genome shotgun (WGS) entry which is preliminary data.</text>
</comment>
<dbReference type="Proteomes" id="UP001548189">
    <property type="component" value="Unassembled WGS sequence"/>
</dbReference>
<dbReference type="PANTHER" id="PTHR30489">
    <property type="entry name" value="LIPOPROTEIN-RELEASING SYSTEM TRANSMEMBRANE PROTEIN LOLE"/>
    <property type="match status" value="1"/>
</dbReference>
<keyword evidence="2" id="KW-1185">Reference proteome</keyword>
<protein>
    <submittedName>
        <fullName evidence="1">FtsX-like permease family protein</fullName>
    </submittedName>
</protein>
<reference evidence="1 2" key="1">
    <citation type="submission" date="2024-06" db="EMBL/GenBank/DDBJ databases">
        <authorList>
            <person name="Li F."/>
        </authorList>
    </citation>
    <scope>NUCLEOTIDE SEQUENCE [LARGE SCALE GENOMIC DNA]</scope>
    <source>
        <strain evidence="1 2">GXAS 311</strain>
    </source>
</reference>
<sequence>MNTLLKIGLRNLFRNKQRSLQLGLLIAFSAFIISFFSQFLAGIVKNFSGTVIELATGDIYLASHLNDDDEKNIFDRDYEYFSLDPAIKQKLATMDEVKYLHPRLEVLAQVSTHNDTVSQQLLAYDLSVEKKLNNNFNFIQGRMLQAGKKEIILPKDFAERYQVKVDDSLAVLAKTTKGRINVIRLKVVGIFTISNLSIWFENYLYTDIGSAQIIANDPNVATRINIGLKENTNIEQFIEKVAPLIEEVKTPTKKSVEFTNWQVGAENFKIQIQMFETSFFVLIMIVCLVLAAAITFTTILVTMERTKEIATYGGLGARPKKIRRILVTENVILSNIFSITGILLAIIIYLITQQVGIPVTSEYVASIIGSSRFYPALDIEGFVGSFILTWLVAFIASYFVTRSATKKPIADAMADR</sequence>
<evidence type="ECO:0000313" key="2">
    <source>
        <dbReference type="Proteomes" id="UP001548189"/>
    </source>
</evidence>
<dbReference type="InterPro" id="IPR003838">
    <property type="entry name" value="ABC3_permease_C"/>
</dbReference>
<accession>A0ABV2BU99</accession>
<dbReference type="EMBL" id="JBEVCJ010000010">
    <property type="protein sequence ID" value="MET1255510.1"/>
    <property type="molecule type" value="Genomic_DNA"/>
</dbReference>
<dbReference type="Pfam" id="PF02687">
    <property type="entry name" value="FtsX"/>
    <property type="match status" value="1"/>
</dbReference>
<name>A0ABV2BU99_9GAMM</name>
<proteinExistence type="predicted"/>
<dbReference type="InterPro" id="IPR051447">
    <property type="entry name" value="Lipoprotein-release_system"/>
</dbReference>